<name>A0A1I2X8R2_9ACTN</name>
<evidence type="ECO:0000313" key="1">
    <source>
        <dbReference type="EMBL" id="SFH09913.1"/>
    </source>
</evidence>
<proteinExistence type="predicted"/>
<accession>A0A1I2X8R2</accession>
<sequence length="43" mass="4781">MAPWGESTNWSEVATEIRRRIGKVVTPDGDPEEVLESIAKVAR</sequence>
<protein>
    <submittedName>
        <fullName evidence="1">Uncharacterized protein</fullName>
    </submittedName>
</protein>
<evidence type="ECO:0000313" key="2">
    <source>
        <dbReference type="Proteomes" id="UP000181942"/>
    </source>
</evidence>
<reference evidence="1 2" key="1">
    <citation type="submission" date="2016-10" db="EMBL/GenBank/DDBJ databases">
        <authorList>
            <person name="de Groot N.N."/>
        </authorList>
    </citation>
    <scope>NUCLEOTIDE SEQUENCE [LARGE SCALE GENOMIC DNA]</scope>
    <source>
        <strain evidence="1 2">OK461</strain>
    </source>
</reference>
<dbReference type="Proteomes" id="UP000181942">
    <property type="component" value="Unassembled WGS sequence"/>
</dbReference>
<gene>
    <name evidence="1" type="ORF">SAMN02787118_14414</name>
</gene>
<dbReference type="AlphaFoldDB" id="A0A1I2X8R2"/>
<organism evidence="1 2">
    <name type="scientific">Streptomyces mirabilis</name>
    <dbReference type="NCBI Taxonomy" id="68239"/>
    <lineage>
        <taxon>Bacteria</taxon>
        <taxon>Bacillati</taxon>
        <taxon>Actinomycetota</taxon>
        <taxon>Actinomycetes</taxon>
        <taxon>Kitasatosporales</taxon>
        <taxon>Streptomycetaceae</taxon>
        <taxon>Streptomyces</taxon>
    </lineage>
</organism>
<dbReference type="EMBL" id="FONR01000044">
    <property type="protein sequence ID" value="SFH09913.1"/>
    <property type="molecule type" value="Genomic_DNA"/>
</dbReference>